<feature type="region of interest" description="Disordered" evidence="5">
    <location>
        <begin position="166"/>
        <end position="186"/>
    </location>
</feature>
<feature type="transmembrane region" description="Helical" evidence="6">
    <location>
        <begin position="29"/>
        <end position="48"/>
    </location>
</feature>
<dbReference type="Proteomes" id="UP000185494">
    <property type="component" value="Chromosome 1"/>
</dbReference>
<dbReference type="EMBL" id="CP015583">
    <property type="protein sequence ID" value="APT57656.1"/>
    <property type="molecule type" value="Genomic_DNA"/>
</dbReference>
<dbReference type="InterPro" id="IPR052719">
    <property type="entry name" value="CvpA-like"/>
</dbReference>
<evidence type="ECO:0000313" key="10">
    <source>
        <dbReference type="Proteomes" id="UP001258945"/>
    </source>
</evidence>
<evidence type="ECO:0000256" key="2">
    <source>
        <dbReference type="ARBA" id="ARBA00022692"/>
    </source>
</evidence>
<dbReference type="GO" id="GO:0016020">
    <property type="term" value="C:membrane"/>
    <property type="evidence" value="ECO:0007669"/>
    <property type="project" value="UniProtKB-SubCell"/>
</dbReference>
<name>A0A1L7AFT5_9PROT</name>
<sequence>MTWADGAILLILAVSAALAYSRGLVREVLGVGAWAGALVLAFVMLPGMRAALGDAVSPAWLADVVAAGSVFVIALIILKLLIAWVARAVQSSVLGGVDRALGTVFGIARGAFLVVLAYIVAGQLQPVTERWPEALRDARALPFVAQGAKWLVGQLPPEYRLRVPDAPARPLPPMEDLLRPPARNRT</sequence>
<feature type="transmembrane region" description="Helical" evidence="6">
    <location>
        <begin position="100"/>
        <end position="121"/>
    </location>
</feature>
<evidence type="ECO:0000313" key="9">
    <source>
        <dbReference type="Proteomes" id="UP000185494"/>
    </source>
</evidence>
<keyword evidence="2 6" id="KW-0812">Transmembrane</keyword>
<feature type="transmembrane region" description="Helical" evidence="6">
    <location>
        <begin position="60"/>
        <end position="85"/>
    </location>
</feature>
<evidence type="ECO:0000256" key="5">
    <source>
        <dbReference type="SAM" id="MobiDB-lite"/>
    </source>
</evidence>
<dbReference type="eggNOG" id="COG1286">
    <property type="taxonomic scope" value="Bacteria"/>
</dbReference>
<protein>
    <submittedName>
        <fullName evidence="7">Colicin V production CvpA</fullName>
    </submittedName>
    <submittedName>
        <fullName evidence="8">CvpA family protein</fullName>
    </submittedName>
</protein>
<gene>
    <name evidence="7" type="ORF">RGI145_11625</name>
    <name evidence="8" type="ORF">RQ831_02000</name>
</gene>
<dbReference type="PANTHER" id="PTHR36926:SF1">
    <property type="entry name" value="COLICIN V PRODUCTION PROTEIN"/>
    <property type="match status" value="1"/>
</dbReference>
<dbReference type="Pfam" id="PF02674">
    <property type="entry name" value="Colicin_V"/>
    <property type="match status" value="1"/>
</dbReference>
<reference evidence="7 9" key="1">
    <citation type="submission" date="2016-05" db="EMBL/GenBank/DDBJ databases">
        <title>Complete Genome and Methylome Analysis of Psychrotrophic Bacterial Isolates from Antarctic Lake Untersee.</title>
        <authorList>
            <person name="Fomenkov A."/>
            <person name="Akimov V.N."/>
            <person name="Vasilyeva L.V."/>
            <person name="Andersen D."/>
            <person name="Vincze T."/>
            <person name="Roberts R.J."/>
        </authorList>
    </citation>
    <scope>NUCLEOTIDE SEQUENCE [LARGE SCALE GENOMIC DNA]</scope>
    <source>
        <strain evidence="7 9">U14-5</strain>
    </source>
</reference>
<dbReference type="AlphaFoldDB" id="A0A1L7AFT5"/>
<dbReference type="EMBL" id="JAVVDO010000002">
    <property type="protein sequence ID" value="MDT8329806.1"/>
    <property type="molecule type" value="Genomic_DNA"/>
</dbReference>
<evidence type="ECO:0000256" key="3">
    <source>
        <dbReference type="ARBA" id="ARBA00022989"/>
    </source>
</evidence>
<dbReference type="PANTHER" id="PTHR36926">
    <property type="entry name" value="COLICIN V PRODUCTION PROTEIN"/>
    <property type="match status" value="1"/>
</dbReference>
<evidence type="ECO:0000313" key="7">
    <source>
        <dbReference type="EMBL" id="APT57656.1"/>
    </source>
</evidence>
<dbReference type="STRING" id="257708.RGI145_11625"/>
<evidence type="ECO:0000256" key="4">
    <source>
        <dbReference type="ARBA" id="ARBA00023136"/>
    </source>
</evidence>
<reference evidence="8 10" key="2">
    <citation type="journal article" date="2019" name="Microb. Pathog.">
        <title>Comparison of VITEK 2, MALDI-TOF MS, 16S rRNA gene sequencing, and whole-genome sequencing for identification of Roseomonas mucosa.</title>
        <authorList>
            <person name="Rudolph W.W."/>
            <person name="Gunzer F."/>
            <person name="Trauth M."/>
            <person name="Bunk B."/>
            <person name="Bigge R."/>
            <person name="Schrottner P."/>
        </authorList>
    </citation>
    <scope>NUCLEOTIDE SEQUENCE [LARGE SCALE GENOMIC DNA]</scope>
    <source>
        <strain evidence="8 10">DSM 103800</strain>
    </source>
</reference>
<evidence type="ECO:0000256" key="6">
    <source>
        <dbReference type="SAM" id="Phobius"/>
    </source>
</evidence>
<dbReference type="RefSeq" id="WP_075798480.1">
    <property type="nucleotide sequence ID" value="NZ_CP015583.1"/>
</dbReference>
<dbReference type="Proteomes" id="UP001258945">
    <property type="component" value="Unassembled WGS sequence"/>
</dbReference>
<keyword evidence="4 6" id="KW-0472">Membrane</keyword>
<accession>A0A1L7AFT5</accession>
<organism evidence="7 9">
    <name type="scientific">Roseomonas gilardii</name>
    <dbReference type="NCBI Taxonomy" id="257708"/>
    <lineage>
        <taxon>Bacteria</taxon>
        <taxon>Pseudomonadati</taxon>
        <taxon>Pseudomonadota</taxon>
        <taxon>Alphaproteobacteria</taxon>
        <taxon>Acetobacterales</taxon>
        <taxon>Roseomonadaceae</taxon>
        <taxon>Roseomonas</taxon>
    </lineage>
</organism>
<keyword evidence="10" id="KW-1185">Reference proteome</keyword>
<dbReference type="KEGG" id="rgi:RGI145_11625"/>
<proteinExistence type="predicted"/>
<evidence type="ECO:0000256" key="1">
    <source>
        <dbReference type="ARBA" id="ARBA00004141"/>
    </source>
</evidence>
<evidence type="ECO:0000313" key="8">
    <source>
        <dbReference type="EMBL" id="MDT8329806.1"/>
    </source>
</evidence>
<dbReference type="InterPro" id="IPR003825">
    <property type="entry name" value="Colicin-V_CvpA"/>
</dbReference>
<dbReference type="GO" id="GO:0009403">
    <property type="term" value="P:toxin biosynthetic process"/>
    <property type="evidence" value="ECO:0007669"/>
    <property type="project" value="InterPro"/>
</dbReference>
<comment type="subcellular location">
    <subcellularLocation>
        <location evidence="1">Membrane</location>
        <topology evidence="1">Multi-pass membrane protein</topology>
    </subcellularLocation>
</comment>
<keyword evidence="3 6" id="KW-1133">Transmembrane helix</keyword>
<reference evidence="8" key="3">
    <citation type="submission" date="2023-09" db="EMBL/GenBank/DDBJ databases">
        <authorList>
            <person name="Schober I."/>
            <person name="Bunk B."/>
        </authorList>
    </citation>
    <scope>NUCLEOTIDE SEQUENCE</scope>
    <source>
        <strain evidence="8">DSM 103800</strain>
    </source>
</reference>